<dbReference type="EMBL" id="LAZR01026916">
    <property type="protein sequence ID" value="KKL67275.1"/>
    <property type="molecule type" value="Genomic_DNA"/>
</dbReference>
<protein>
    <recommendedName>
        <fullName evidence="2">LIM zinc-binding domain-containing protein</fullName>
    </recommendedName>
</protein>
<accession>A0A0F9GCW0</accession>
<reference evidence="1" key="1">
    <citation type="journal article" date="2015" name="Nature">
        <title>Complex archaea that bridge the gap between prokaryotes and eukaryotes.</title>
        <authorList>
            <person name="Spang A."/>
            <person name="Saw J.H."/>
            <person name="Jorgensen S.L."/>
            <person name="Zaremba-Niedzwiedzka K."/>
            <person name="Martijn J."/>
            <person name="Lind A.E."/>
            <person name="van Eijk R."/>
            <person name="Schleper C."/>
            <person name="Guy L."/>
            <person name="Ettema T.J."/>
        </authorList>
    </citation>
    <scope>NUCLEOTIDE SEQUENCE</scope>
</reference>
<feature type="non-terminal residue" evidence="1">
    <location>
        <position position="64"/>
    </location>
</feature>
<evidence type="ECO:0000313" key="1">
    <source>
        <dbReference type="EMBL" id="KKL67275.1"/>
    </source>
</evidence>
<gene>
    <name evidence="1" type="ORF">LCGC14_2136630</name>
</gene>
<comment type="caution">
    <text evidence="1">The sequence shown here is derived from an EMBL/GenBank/DDBJ whole genome shotgun (WGS) entry which is preliminary data.</text>
</comment>
<proteinExistence type="predicted"/>
<dbReference type="AlphaFoldDB" id="A0A0F9GCW0"/>
<evidence type="ECO:0008006" key="2">
    <source>
        <dbReference type="Google" id="ProtNLM"/>
    </source>
</evidence>
<organism evidence="1">
    <name type="scientific">marine sediment metagenome</name>
    <dbReference type="NCBI Taxonomy" id="412755"/>
    <lineage>
        <taxon>unclassified sequences</taxon>
        <taxon>metagenomes</taxon>
        <taxon>ecological metagenomes</taxon>
    </lineage>
</organism>
<sequence>MNRFSITFNTDHPAQCPSCLAKLDDRNIFFWGDIAFCQRCHVKLSGKRLRSIAEQLCLYAPTMY</sequence>
<name>A0A0F9GCW0_9ZZZZ</name>